<dbReference type="Proteomes" id="UP000669179">
    <property type="component" value="Unassembled WGS sequence"/>
</dbReference>
<sequence>MRRRTKVYIALGMAVIGALLGGGVVWSGFSQADDDDEPVPVVRSACDLVDQARLDQVLPHATVESESLGLTEPGAEGESRSDCTFEMGNDYQYRLSLTVVRHGETTGYKRQGKNRGPKVTHPAVENARKAYDLDVKSPEYGCTLTTVIVPGVAACAGNYLRDPAYVVKALHDKTVVTVIAVRPTTGREPQLQRLAQALAAAA</sequence>
<organism evidence="1 2">
    <name type="scientific">Actinomadura barringtoniae</name>
    <dbReference type="NCBI Taxonomy" id="1427535"/>
    <lineage>
        <taxon>Bacteria</taxon>
        <taxon>Bacillati</taxon>
        <taxon>Actinomycetota</taxon>
        <taxon>Actinomycetes</taxon>
        <taxon>Streptosporangiales</taxon>
        <taxon>Thermomonosporaceae</taxon>
        <taxon>Actinomadura</taxon>
    </lineage>
</organism>
<dbReference type="EMBL" id="JAGEOJ010000010">
    <property type="protein sequence ID" value="MBO2450535.1"/>
    <property type="molecule type" value="Genomic_DNA"/>
</dbReference>
<dbReference type="AlphaFoldDB" id="A0A939TBT8"/>
<keyword evidence="2" id="KW-1185">Reference proteome</keyword>
<evidence type="ECO:0008006" key="3">
    <source>
        <dbReference type="Google" id="ProtNLM"/>
    </source>
</evidence>
<reference evidence="1" key="1">
    <citation type="submission" date="2021-03" db="EMBL/GenBank/DDBJ databases">
        <authorList>
            <person name="Kanchanasin P."/>
            <person name="Saeng-In P."/>
            <person name="Phongsopitanun W."/>
            <person name="Yuki M."/>
            <person name="Kudo T."/>
            <person name="Ohkuma M."/>
            <person name="Tanasupawat S."/>
        </authorList>
    </citation>
    <scope>NUCLEOTIDE SEQUENCE</scope>
    <source>
        <strain evidence="1">GKU 128</strain>
    </source>
</reference>
<evidence type="ECO:0000313" key="1">
    <source>
        <dbReference type="EMBL" id="MBO2450535.1"/>
    </source>
</evidence>
<protein>
    <recommendedName>
        <fullName evidence="3">DUF3558 domain-containing protein</fullName>
    </recommendedName>
</protein>
<proteinExistence type="predicted"/>
<gene>
    <name evidence="1" type="ORF">J4573_25760</name>
</gene>
<evidence type="ECO:0000313" key="2">
    <source>
        <dbReference type="Proteomes" id="UP000669179"/>
    </source>
</evidence>
<comment type="caution">
    <text evidence="1">The sequence shown here is derived from an EMBL/GenBank/DDBJ whole genome shotgun (WGS) entry which is preliminary data.</text>
</comment>
<accession>A0A939TBT8</accession>
<dbReference type="RefSeq" id="WP_208258391.1">
    <property type="nucleotide sequence ID" value="NZ_JAGEOJ010000010.1"/>
</dbReference>
<name>A0A939TBT8_9ACTN</name>